<organism evidence="1 2">
    <name type="scientific">Sphingorhabdus contaminans</name>
    <dbReference type="NCBI Taxonomy" id="1343899"/>
    <lineage>
        <taxon>Bacteria</taxon>
        <taxon>Pseudomonadati</taxon>
        <taxon>Pseudomonadota</taxon>
        <taxon>Alphaproteobacteria</taxon>
        <taxon>Sphingomonadales</taxon>
        <taxon>Sphingomonadaceae</taxon>
        <taxon>Sphingorhabdus</taxon>
    </lineage>
</organism>
<evidence type="ECO:0000313" key="1">
    <source>
        <dbReference type="EMBL" id="TSB05427.1"/>
    </source>
</evidence>
<sequence length="172" mass="19698">MLHLVENGDVAPSAARVAEFAGVGLRTVFRHFDDMDTLYREMTAVIETRVLPIIAPPLTGADWKTRILEVAERRAVVFETILPYRISANLKRFQSSYLMEDYKRLLKAEVDGIEALVPDSVKQDMAGLRSLNVILSFQTWRLLRHDQGLSDDDSRRVINRLLTDALRQFPDR</sequence>
<dbReference type="InterPro" id="IPR009057">
    <property type="entry name" value="Homeodomain-like_sf"/>
</dbReference>
<protein>
    <submittedName>
        <fullName evidence="1">TetR/AcrR family transcriptional regulator</fullName>
    </submittedName>
</protein>
<name>A0A553WL46_9SPHN</name>
<proteinExistence type="predicted"/>
<dbReference type="OrthoDB" id="8911656at2"/>
<reference evidence="1 2" key="1">
    <citation type="submission" date="2019-07" db="EMBL/GenBank/DDBJ databases">
        <authorList>
            <person name="Park M."/>
        </authorList>
    </citation>
    <scope>NUCLEOTIDE SEQUENCE [LARGE SCALE GENOMIC DNA]</scope>
    <source>
        <strain evidence="1 2">KCTC32445</strain>
    </source>
</reference>
<dbReference type="EMBL" id="VKKU01000001">
    <property type="protein sequence ID" value="TSB05427.1"/>
    <property type="molecule type" value="Genomic_DNA"/>
</dbReference>
<dbReference type="Gene3D" id="1.10.357.10">
    <property type="entry name" value="Tetracycline Repressor, domain 2"/>
    <property type="match status" value="1"/>
</dbReference>
<accession>A0A553WL46</accession>
<gene>
    <name evidence="1" type="ORF">FOM92_06135</name>
</gene>
<dbReference type="Proteomes" id="UP000320160">
    <property type="component" value="Unassembled WGS sequence"/>
</dbReference>
<keyword evidence="2" id="KW-1185">Reference proteome</keyword>
<evidence type="ECO:0000313" key="2">
    <source>
        <dbReference type="Proteomes" id="UP000320160"/>
    </source>
</evidence>
<dbReference type="AlphaFoldDB" id="A0A553WL46"/>
<dbReference type="SUPFAM" id="SSF46689">
    <property type="entry name" value="Homeodomain-like"/>
    <property type="match status" value="1"/>
</dbReference>
<comment type="caution">
    <text evidence="1">The sequence shown here is derived from an EMBL/GenBank/DDBJ whole genome shotgun (WGS) entry which is preliminary data.</text>
</comment>